<accession>A0AAU8DWQ2</accession>
<dbReference type="GO" id="GO:0043456">
    <property type="term" value="P:regulation of pentose-phosphate shunt"/>
    <property type="evidence" value="ECO:0007669"/>
    <property type="project" value="TreeGrafter"/>
</dbReference>
<sequence>MNTTVVLVRHGRSTANVAGVLAGRSEGVGLDDAGASQAAALVDRFDGVRIAAVVSSPMQRCRETITPLAQAHDLPVVLDDGLIEVDYGTWTGRPLAELGGEPLWKTVQQHPSAAVFPDGEALAAMAARAVASVRAQLATHRKGPDRDTEGDAADTVADDDPDGVIVLCSHGDVIKAILADALGSHLDLFQRISVAPASISVVRYTDHRTFVDRLGDTGTLRGLGAVPPAAAQRPNSSAAADSTSDAVPGGDPGTDAPTTAVRPASVRTGADRPLRSPPPAATSLEVP</sequence>
<evidence type="ECO:0000313" key="3">
    <source>
        <dbReference type="EMBL" id="XCG65694.1"/>
    </source>
</evidence>
<dbReference type="PANTHER" id="PTHR46517:SF1">
    <property type="entry name" value="FRUCTOSE-2,6-BISPHOSPHATASE TIGAR"/>
    <property type="match status" value="1"/>
</dbReference>
<feature type="region of interest" description="Disordered" evidence="2">
    <location>
        <begin position="138"/>
        <end position="157"/>
    </location>
</feature>
<dbReference type="GO" id="GO:0045820">
    <property type="term" value="P:negative regulation of glycolytic process"/>
    <property type="evidence" value="ECO:0007669"/>
    <property type="project" value="TreeGrafter"/>
</dbReference>
<feature type="region of interest" description="Disordered" evidence="2">
    <location>
        <begin position="222"/>
        <end position="287"/>
    </location>
</feature>
<dbReference type="GO" id="GO:0004331">
    <property type="term" value="F:fructose-2,6-bisphosphate 2-phosphatase activity"/>
    <property type="evidence" value="ECO:0007669"/>
    <property type="project" value="TreeGrafter"/>
</dbReference>
<protein>
    <submittedName>
        <fullName evidence="3">MSMEG_4193 family putative phosphomutase</fullName>
    </submittedName>
</protein>
<reference evidence="3" key="1">
    <citation type="submission" date="2024-05" db="EMBL/GenBank/DDBJ databases">
        <authorList>
            <person name="Cai S.Y."/>
            <person name="Jin L.M."/>
            <person name="Li H.R."/>
        </authorList>
    </citation>
    <scope>NUCLEOTIDE SEQUENCE</scope>
    <source>
        <strain evidence="3">A5-74</strain>
    </source>
</reference>
<dbReference type="EMBL" id="CP159218">
    <property type="protein sequence ID" value="XCG65694.1"/>
    <property type="molecule type" value="Genomic_DNA"/>
</dbReference>
<gene>
    <name evidence="3" type="ORF">ABLG96_10675</name>
</gene>
<evidence type="ECO:0000256" key="2">
    <source>
        <dbReference type="SAM" id="MobiDB-lite"/>
    </source>
</evidence>
<dbReference type="Gene3D" id="3.40.50.1240">
    <property type="entry name" value="Phosphoglycerate mutase-like"/>
    <property type="match status" value="1"/>
</dbReference>
<dbReference type="CDD" id="cd07067">
    <property type="entry name" value="HP_PGM_like"/>
    <property type="match status" value="1"/>
</dbReference>
<dbReference type="PANTHER" id="PTHR46517">
    <property type="entry name" value="FRUCTOSE-2,6-BISPHOSPHATASE TIGAR"/>
    <property type="match status" value="1"/>
</dbReference>
<name>A0AAU8DWQ2_9ACTN</name>
<dbReference type="InterPro" id="IPR051695">
    <property type="entry name" value="Phosphoglycerate_Mutase"/>
</dbReference>
<dbReference type="InterPro" id="IPR029033">
    <property type="entry name" value="His_PPase_superfam"/>
</dbReference>
<dbReference type="Pfam" id="PF00300">
    <property type="entry name" value="His_Phos_1"/>
    <property type="match status" value="2"/>
</dbReference>
<dbReference type="RefSeq" id="WP_353651299.1">
    <property type="nucleotide sequence ID" value="NZ_CP159218.1"/>
</dbReference>
<dbReference type="GO" id="GO:0005829">
    <property type="term" value="C:cytosol"/>
    <property type="evidence" value="ECO:0007669"/>
    <property type="project" value="TreeGrafter"/>
</dbReference>
<evidence type="ECO:0000256" key="1">
    <source>
        <dbReference type="ARBA" id="ARBA00022801"/>
    </source>
</evidence>
<dbReference type="InterPro" id="IPR022492">
    <property type="entry name" value="Phosphomutase_MSMEG4193_put"/>
</dbReference>
<feature type="compositionally biased region" description="Low complexity" evidence="2">
    <location>
        <begin position="222"/>
        <end position="246"/>
    </location>
</feature>
<dbReference type="AlphaFoldDB" id="A0AAU8DWQ2"/>
<proteinExistence type="predicted"/>
<dbReference type="NCBIfam" id="TIGR03848">
    <property type="entry name" value="MSMEG_4193"/>
    <property type="match status" value="1"/>
</dbReference>
<organism evidence="3">
    <name type="scientific">Nakamurella sp. A5-74</name>
    <dbReference type="NCBI Taxonomy" id="3158264"/>
    <lineage>
        <taxon>Bacteria</taxon>
        <taxon>Bacillati</taxon>
        <taxon>Actinomycetota</taxon>
        <taxon>Actinomycetes</taxon>
        <taxon>Nakamurellales</taxon>
        <taxon>Nakamurellaceae</taxon>
        <taxon>Nakamurella</taxon>
    </lineage>
</organism>
<dbReference type="InterPro" id="IPR013078">
    <property type="entry name" value="His_Pase_superF_clade-1"/>
</dbReference>
<dbReference type="SUPFAM" id="SSF53254">
    <property type="entry name" value="Phosphoglycerate mutase-like"/>
    <property type="match status" value="1"/>
</dbReference>
<dbReference type="SMART" id="SM00855">
    <property type="entry name" value="PGAM"/>
    <property type="match status" value="1"/>
</dbReference>
<keyword evidence="1" id="KW-0378">Hydrolase</keyword>